<dbReference type="InterPro" id="IPR003593">
    <property type="entry name" value="AAA+_ATPase"/>
</dbReference>
<evidence type="ECO:0000313" key="4">
    <source>
        <dbReference type="EMBL" id="MFC6238153.1"/>
    </source>
</evidence>
<dbReference type="Gene3D" id="3.40.50.300">
    <property type="entry name" value="P-loop containing nucleotide triphosphate hydrolases"/>
    <property type="match status" value="1"/>
</dbReference>
<keyword evidence="1" id="KW-0547">Nucleotide-binding</keyword>
<reference evidence="5" key="1">
    <citation type="journal article" date="2019" name="Int. J. Syst. Evol. Microbiol.">
        <title>The Global Catalogue of Microorganisms (GCM) 10K type strain sequencing project: providing services to taxonomists for standard genome sequencing and annotation.</title>
        <authorList>
            <consortium name="The Broad Institute Genomics Platform"/>
            <consortium name="The Broad Institute Genome Sequencing Center for Infectious Disease"/>
            <person name="Wu L."/>
            <person name="Ma J."/>
        </authorList>
    </citation>
    <scope>NUCLEOTIDE SEQUENCE [LARGE SCALE GENOMIC DNA]</scope>
    <source>
        <strain evidence="5">CGMCC 4.7317</strain>
    </source>
</reference>
<sequence length="276" mass="28779">MTEMRPAPLRVVVTGKGGVGKTTLTALVGRQLARSGQRVLLVDADEQMNLGRTLGLPPAACRAVVPLSRQDDYIAETVGARPGESGAMLRLNPDTSDAVARFGIDGPDGVRLLVMGGLRAAGGGCLCPEHSLLSAVVAGVGREHADVVLMDTHAGVEHFGRALARGFDRALVVTDPSANGVAVALETARLARDLGIPRIMLVVNRARSSADGDRVERLLADEGGFRFESVTVLPWDDSVLDSDPSVGALVDGAGRLAASTAPLLAGWLTPRRELVT</sequence>
<dbReference type="PANTHER" id="PTHR43384">
    <property type="entry name" value="SEPTUM SITE-DETERMINING PROTEIN MIND HOMOLOG, CHLOROPLASTIC-RELATED"/>
    <property type="match status" value="1"/>
</dbReference>
<keyword evidence="2" id="KW-0067">ATP-binding</keyword>
<evidence type="ECO:0000256" key="2">
    <source>
        <dbReference type="ARBA" id="ARBA00022840"/>
    </source>
</evidence>
<organism evidence="4 5">
    <name type="scientific">Longivirga aurantiaca</name>
    <dbReference type="NCBI Taxonomy" id="1837743"/>
    <lineage>
        <taxon>Bacteria</taxon>
        <taxon>Bacillati</taxon>
        <taxon>Actinomycetota</taxon>
        <taxon>Actinomycetes</taxon>
        <taxon>Sporichthyales</taxon>
        <taxon>Sporichthyaceae</taxon>
        <taxon>Longivirga</taxon>
    </lineage>
</organism>
<dbReference type="InterPro" id="IPR014433">
    <property type="entry name" value="CooC"/>
</dbReference>
<evidence type="ECO:0000313" key="5">
    <source>
        <dbReference type="Proteomes" id="UP001596138"/>
    </source>
</evidence>
<dbReference type="PIRSF" id="PIRSF005647">
    <property type="entry name" value="CooC"/>
    <property type="match status" value="1"/>
</dbReference>
<dbReference type="Proteomes" id="UP001596138">
    <property type="component" value="Unassembled WGS sequence"/>
</dbReference>
<proteinExistence type="predicted"/>
<evidence type="ECO:0000259" key="3">
    <source>
        <dbReference type="SMART" id="SM00382"/>
    </source>
</evidence>
<name>A0ABW1T0E2_9ACTN</name>
<dbReference type="RefSeq" id="WP_386766112.1">
    <property type="nucleotide sequence ID" value="NZ_JBHSTI010000008.1"/>
</dbReference>
<evidence type="ECO:0000256" key="1">
    <source>
        <dbReference type="ARBA" id="ARBA00022741"/>
    </source>
</evidence>
<accession>A0ABW1T0E2</accession>
<dbReference type="InterPro" id="IPR027417">
    <property type="entry name" value="P-loop_NTPase"/>
</dbReference>
<gene>
    <name evidence="4" type="ORF">ACFQGU_09705</name>
</gene>
<dbReference type="EMBL" id="JBHSTI010000008">
    <property type="protein sequence ID" value="MFC6238153.1"/>
    <property type="molecule type" value="Genomic_DNA"/>
</dbReference>
<feature type="domain" description="AAA+ ATPase" evidence="3">
    <location>
        <begin position="7"/>
        <end position="177"/>
    </location>
</feature>
<dbReference type="InterPro" id="IPR050625">
    <property type="entry name" value="ParA/MinD_ATPase"/>
</dbReference>
<dbReference type="InterPro" id="IPR002586">
    <property type="entry name" value="CobQ/CobB/MinD/ParA_Nub-bd_dom"/>
</dbReference>
<keyword evidence="5" id="KW-1185">Reference proteome</keyword>
<dbReference type="SUPFAM" id="SSF52540">
    <property type="entry name" value="P-loop containing nucleoside triphosphate hydrolases"/>
    <property type="match status" value="1"/>
</dbReference>
<dbReference type="Pfam" id="PF01656">
    <property type="entry name" value="CbiA"/>
    <property type="match status" value="1"/>
</dbReference>
<comment type="caution">
    <text evidence="4">The sequence shown here is derived from an EMBL/GenBank/DDBJ whole genome shotgun (WGS) entry which is preliminary data.</text>
</comment>
<dbReference type="PANTHER" id="PTHR43384:SF6">
    <property type="entry name" value="SEPTUM SITE-DETERMINING PROTEIN MIND HOMOLOG, CHLOROPLASTIC"/>
    <property type="match status" value="1"/>
</dbReference>
<dbReference type="SMART" id="SM00382">
    <property type="entry name" value="AAA"/>
    <property type="match status" value="1"/>
</dbReference>
<protein>
    <submittedName>
        <fullName evidence="4">AAA family ATPase</fullName>
    </submittedName>
</protein>